<dbReference type="Proteomes" id="UP001626550">
    <property type="component" value="Unassembled WGS sequence"/>
</dbReference>
<organism evidence="1 2">
    <name type="scientific">Cichlidogyrus casuarinus</name>
    <dbReference type="NCBI Taxonomy" id="1844966"/>
    <lineage>
        <taxon>Eukaryota</taxon>
        <taxon>Metazoa</taxon>
        <taxon>Spiralia</taxon>
        <taxon>Lophotrochozoa</taxon>
        <taxon>Platyhelminthes</taxon>
        <taxon>Monogenea</taxon>
        <taxon>Monopisthocotylea</taxon>
        <taxon>Dactylogyridea</taxon>
        <taxon>Ancyrocephalidae</taxon>
        <taxon>Cichlidogyrus</taxon>
    </lineage>
</organism>
<comment type="caution">
    <text evidence="1">The sequence shown here is derived from an EMBL/GenBank/DDBJ whole genome shotgun (WGS) entry which is preliminary data.</text>
</comment>
<name>A0ABD2QE06_9PLAT</name>
<sequence>MIPIRLPPRFLSALKSLNADPKTGGKAGQGEGVSIDGSALQVKLLPNFVLRRLWAPNDGVFKMPPPPKLISEW</sequence>
<evidence type="ECO:0000313" key="2">
    <source>
        <dbReference type="Proteomes" id="UP001626550"/>
    </source>
</evidence>
<evidence type="ECO:0000313" key="1">
    <source>
        <dbReference type="EMBL" id="KAL3316566.1"/>
    </source>
</evidence>
<dbReference type="AlphaFoldDB" id="A0ABD2QE06"/>
<accession>A0ABD2QE06</accession>
<reference evidence="1 2" key="1">
    <citation type="submission" date="2024-11" db="EMBL/GenBank/DDBJ databases">
        <title>Adaptive evolution of stress response genes in parasites aligns with host niche diversity.</title>
        <authorList>
            <person name="Hahn C."/>
            <person name="Resl P."/>
        </authorList>
    </citation>
    <scope>NUCLEOTIDE SEQUENCE [LARGE SCALE GENOMIC DNA]</scope>
    <source>
        <strain evidence="1">EGGRZ-B1_66</strain>
        <tissue evidence="1">Body</tissue>
    </source>
</reference>
<protein>
    <submittedName>
        <fullName evidence="1">Uncharacterized protein</fullName>
    </submittedName>
</protein>
<keyword evidence="2" id="KW-1185">Reference proteome</keyword>
<proteinExistence type="predicted"/>
<dbReference type="EMBL" id="JBJKFK010000519">
    <property type="protein sequence ID" value="KAL3316566.1"/>
    <property type="molecule type" value="Genomic_DNA"/>
</dbReference>
<gene>
    <name evidence="1" type="ORF">Ciccas_004785</name>
</gene>